<evidence type="ECO:0000313" key="3">
    <source>
        <dbReference type="EMBL" id="MEQ2440812.1"/>
    </source>
</evidence>
<dbReference type="Proteomes" id="UP001489509">
    <property type="component" value="Unassembled WGS sequence"/>
</dbReference>
<dbReference type="Pfam" id="PF18662">
    <property type="entry name" value="HTH_56"/>
    <property type="match status" value="1"/>
</dbReference>
<evidence type="ECO:0000259" key="1">
    <source>
        <dbReference type="Pfam" id="PF06048"/>
    </source>
</evidence>
<gene>
    <name evidence="3" type="ORF">WMO26_08255</name>
</gene>
<dbReference type="RefSeq" id="WP_349219545.1">
    <property type="nucleotide sequence ID" value="NZ_JBBMFD010000012.1"/>
</dbReference>
<reference evidence="3 4" key="1">
    <citation type="submission" date="2024-03" db="EMBL/GenBank/DDBJ databases">
        <title>Human intestinal bacterial collection.</title>
        <authorList>
            <person name="Pauvert C."/>
            <person name="Hitch T.C.A."/>
            <person name="Clavel T."/>
        </authorList>
    </citation>
    <scope>NUCLEOTIDE SEQUENCE [LARGE SCALE GENOMIC DNA]</scope>
    <source>
        <strain evidence="3 4">CLA-JM-H44</strain>
    </source>
</reference>
<comment type="caution">
    <text evidence="3">The sequence shown here is derived from an EMBL/GenBank/DDBJ whole genome shotgun (WGS) entry which is preliminary data.</text>
</comment>
<sequence length="605" mass="67865">MDIKEYGRDDFLLSTEPYEFAYKFMNDPFLQERILSRLSQMASDVKVRNFKTLYNAYVKKQEQISKTVYLDSVTQFEGQELELNVGEWRADECGISIMTKAFGEMYACNHPILPVLRLVNIDTGVEKLKLAYRKGRQWRHVIADKKTLASNNSILELANVGVAVTSENARYLVRYLYDVENLNYDVIPEKNSVSRLGWIDGEGFSPYVEELVFDGDANFRTFFESVKQTGSAEKWLSLVREIRSGQSATARIILAGSFASALVKPLGGLPFFIHLWGGTESGKTVGLLLAASVWANPEIGRFIHTFNSTAVGREKSAAFVNSLPLILDELQIVKDKKEFDKDIYMLSEGAGRTRGNKSGGVDKTPTWANCILTSGEMPITTQSSGGGAVNRIIEVECQDRLFSDARHVADTVKKNYGFAGQYFVEKLQQDGAIEHAQELFKRAYLSLSESDTTEKQAMAAALVLTADQLATEWIFRDDRALTIGEISEFLQTKASVSVNERAYEYLCEYVVSNKNRFCGQSDTLDVWGSIEDGIAYIVRSVFNRICSDAGYNTQALLSWMKQHGKIETGTKGFTRSKRINGESCSCVWVRLPTEESEDYGILDDI</sequence>
<dbReference type="Pfam" id="PF06048">
    <property type="entry name" value="DUF927"/>
    <property type="match status" value="1"/>
</dbReference>
<dbReference type="EMBL" id="JBBMFD010000012">
    <property type="protein sequence ID" value="MEQ2440812.1"/>
    <property type="molecule type" value="Genomic_DNA"/>
</dbReference>
<organism evidence="3 4">
    <name type="scientific">Solibaculum intestinale</name>
    <dbReference type="NCBI Taxonomy" id="3133165"/>
    <lineage>
        <taxon>Bacteria</taxon>
        <taxon>Bacillati</taxon>
        <taxon>Bacillota</taxon>
        <taxon>Clostridia</taxon>
        <taxon>Eubacteriales</taxon>
        <taxon>Oscillospiraceae</taxon>
        <taxon>Solibaculum</taxon>
    </lineage>
</organism>
<evidence type="ECO:0000259" key="2">
    <source>
        <dbReference type="Pfam" id="PF18662"/>
    </source>
</evidence>
<evidence type="ECO:0000313" key="4">
    <source>
        <dbReference type="Proteomes" id="UP001489509"/>
    </source>
</evidence>
<proteinExistence type="predicted"/>
<accession>A0ABV1E0J0</accession>
<feature type="domain" description="Cch helix turn helix" evidence="2">
    <location>
        <begin position="497"/>
        <end position="593"/>
    </location>
</feature>
<feature type="domain" description="DUF927" evidence="1">
    <location>
        <begin position="107"/>
        <end position="366"/>
    </location>
</feature>
<dbReference type="InterPro" id="IPR040538">
    <property type="entry name" value="Cch_HTH"/>
</dbReference>
<keyword evidence="4" id="KW-1185">Reference proteome</keyword>
<protein>
    <submittedName>
        <fullName evidence="3">DUF927 domain-containing protein</fullName>
    </submittedName>
</protein>
<name>A0ABV1E0J0_9FIRM</name>
<dbReference type="InterPro" id="IPR009270">
    <property type="entry name" value="DUF927"/>
</dbReference>